<dbReference type="Proteomes" id="UP000286806">
    <property type="component" value="Unassembled WGS sequence"/>
</dbReference>
<organism evidence="2 3">
    <name type="scientific">Sulfuriferula multivorans</name>
    <dbReference type="NCBI Taxonomy" id="1559896"/>
    <lineage>
        <taxon>Bacteria</taxon>
        <taxon>Pseudomonadati</taxon>
        <taxon>Pseudomonadota</taxon>
        <taxon>Betaproteobacteria</taxon>
        <taxon>Nitrosomonadales</taxon>
        <taxon>Sulfuricellaceae</taxon>
        <taxon>Sulfuriferula</taxon>
    </lineage>
</organism>
<dbReference type="InterPro" id="IPR041145">
    <property type="entry name" value="DUF5619"/>
</dbReference>
<dbReference type="Gene3D" id="3.30.1490.340">
    <property type="match status" value="1"/>
</dbReference>
<dbReference type="EMBL" id="BGOW01000036">
    <property type="protein sequence ID" value="GCB02251.1"/>
    <property type="molecule type" value="Genomic_DNA"/>
</dbReference>
<keyword evidence="3" id="KW-1185">Reference proteome</keyword>
<sequence>METIAIAANKSSIDFSEARRQAVNQAYDMLNDPVIIAWKDDQAQKYGPEIPGGSEERWHDYADSHEGLLELNVADAFHFIFLEAADFEEPDLNLTSISEDDGTTILCLNDACTEEDLKKIGYFSGGGMGD</sequence>
<dbReference type="Pfam" id="PF18505">
    <property type="entry name" value="DUF5619"/>
    <property type="match status" value="1"/>
</dbReference>
<dbReference type="AlphaFoldDB" id="A0A401JZN9"/>
<accession>A0A401JZN9</accession>
<proteinExistence type="predicted"/>
<comment type="caution">
    <text evidence="2">The sequence shown here is derived from an EMBL/GenBank/DDBJ whole genome shotgun (WGS) entry which is preliminary data.</text>
</comment>
<feature type="domain" description="DUF5619" evidence="1">
    <location>
        <begin position="1"/>
        <end position="81"/>
    </location>
</feature>
<dbReference type="RefSeq" id="WP_124705992.1">
    <property type="nucleotide sequence ID" value="NZ_BGOW01000036.1"/>
</dbReference>
<dbReference type="OrthoDB" id="8562176at2"/>
<evidence type="ECO:0000313" key="2">
    <source>
        <dbReference type="EMBL" id="GCB02251.1"/>
    </source>
</evidence>
<evidence type="ECO:0000259" key="1">
    <source>
        <dbReference type="Pfam" id="PF18505"/>
    </source>
</evidence>
<name>A0A401JZN9_9PROT</name>
<protein>
    <recommendedName>
        <fullName evidence="1">DUF5619 domain-containing protein</fullName>
    </recommendedName>
</protein>
<reference evidence="2 3" key="1">
    <citation type="journal article" date="2019" name="Front. Microbiol.">
        <title>Genomes of Neutrophilic Sulfur-Oxidizing Chemolithoautotrophs Representing 9 Proteobacterial Species From 8 Genera.</title>
        <authorList>
            <person name="Watanabe T."/>
            <person name="Kojima H."/>
            <person name="Umezawa K."/>
            <person name="Hori C."/>
            <person name="Takasuka T.E."/>
            <person name="Kato Y."/>
            <person name="Fukui M."/>
        </authorList>
    </citation>
    <scope>NUCLEOTIDE SEQUENCE [LARGE SCALE GENOMIC DNA]</scope>
    <source>
        <strain evidence="2 3">TTN</strain>
    </source>
</reference>
<evidence type="ECO:0000313" key="3">
    <source>
        <dbReference type="Proteomes" id="UP000286806"/>
    </source>
</evidence>
<gene>
    <name evidence="2" type="ORF">SFMTTN_3073</name>
</gene>